<accession>A0A2S5Y9U2</accession>
<gene>
    <name evidence="2" type="ORF">C5C51_00130</name>
</gene>
<comment type="caution">
    <text evidence="2">The sequence shown here is derived from an EMBL/GenBank/DDBJ whole genome shotgun (WGS) entry which is preliminary data.</text>
</comment>
<protein>
    <recommendedName>
        <fullName evidence="4">Nuclear transport factor 2 family protein</fullName>
    </recommendedName>
</protein>
<reference evidence="2 3" key="1">
    <citation type="submission" date="2018-02" db="EMBL/GenBank/DDBJ databases">
        <title>Bacteriophage NCPPB3778 and a type I-E CRISPR drive the evolution of the US Biological Select Agent, Rathayibacter toxicus.</title>
        <authorList>
            <person name="Davis E.W.II."/>
            <person name="Tabima J.F."/>
            <person name="Weisberg A.J."/>
            <person name="Lopes L.D."/>
            <person name="Wiseman M.S."/>
            <person name="Wiseman M.S."/>
            <person name="Pupko T."/>
            <person name="Belcher M.S."/>
            <person name="Sechler A.J."/>
            <person name="Tancos M.A."/>
            <person name="Schroeder B.K."/>
            <person name="Murray T.D."/>
            <person name="Luster D.G."/>
            <person name="Schneider W.L."/>
            <person name="Rogers E."/>
            <person name="Andreote F.D."/>
            <person name="Grunwald N.J."/>
            <person name="Putnam M.L."/>
            <person name="Chang J.H."/>
        </authorList>
    </citation>
    <scope>NUCLEOTIDE SEQUENCE [LARGE SCALE GENOMIC DNA]</scope>
    <source>
        <strain evidence="2 3">FH99</strain>
    </source>
</reference>
<dbReference type="AlphaFoldDB" id="A0A2S5Y9U2"/>
<dbReference type="Proteomes" id="UP000237966">
    <property type="component" value="Unassembled WGS sequence"/>
</dbReference>
<evidence type="ECO:0000256" key="1">
    <source>
        <dbReference type="SAM" id="SignalP"/>
    </source>
</evidence>
<dbReference type="RefSeq" id="WP_027692262.1">
    <property type="nucleotide sequence ID" value="NZ_PSWU01000001.1"/>
</dbReference>
<evidence type="ECO:0000313" key="3">
    <source>
        <dbReference type="Proteomes" id="UP000237966"/>
    </source>
</evidence>
<evidence type="ECO:0008006" key="4">
    <source>
        <dbReference type="Google" id="ProtNLM"/>
    </source>
</evidence>
<proteinExistence type="predicted"/>
<sequence>MSYRLLRGGAVVGILLTAASALTACSGTVSDPTTTPAPEAWRSQLSSVMAAFDAADESALDALFPSHTTEHLQSIYHACSAISSTGRRTDASEGDSPRLIVVKISGVAKGDESTAAHCDFQLYWNDKKTWELN</sequence>
<name>A0A2S5Y9U2_9MICO</name>
<dbReference type="EMBL" id="PSWU01000001">
    <property type="protein sequence ID" value="PPI17077.1"/>
    <property type="molecule type" value="Genomic_DNA"/>
</dbReference>
<organism evidence="2 3">
    <name type="scientific">Rathayibacter toxicus</name>
    <dbReference type="NCBI Taxonomy" id="145458"/>
    <lineage>
        <taxon>Bacteria</taxon>
        <taxon>Bacillati</taxon>
        <taxon>Actinomycetota</taxon>
        <taxon>Actinomycetes</taxon>
        <taxon>Micrococcales</taxon>
        <taxon>Microbacteriaceae</taxon>
        <taxon>Rathayibacter</taxon>
    </lineage>
</organism>
<keyword evidence="1" id="KW-0732">Signal</keyword>
<dbReference type="PROSITE" id="PS51257">
    <property type="entry name" value="PROKAR_LIPOPROTEIN"/>
    <property type="match status" value="1"/>
</dbReference>
<feature type="signal peptide" evidence="1">
    <location>
        <begin position="1"/>
        <end position="23"/>
    </location>
</feature>
<feature type="chain" id="PRO_5039339644" description="Nuclear transport factor 2 family protein" evidence="1">
    <location>
        <begin position="24"/>
        <end position="133"/>
    </location>
</feature>
<evidence type="ECO:0000313" key="2">
    <source>
        <dbReference type="EMBL" id="PPI17077.1"/>
    </source>
</evidence>